<dbReference type="InterPro" id="IPR010258">
    <property type="entry name" value="Conjugal_tfr_TrbG/VirB9/CagX"/>
</dbReference>
<organism evidence="3 4">
    <name type="scientific">Candidatus Cetobacterium colombiensis</name>
    <dbReference type="NCBI Taxonomy" id="3073100"/>
    <lineage>
        <taxon>Bacteria</taxon>
        <taxon>Fusobacteriati</taxon>
        <taxon>Fusobacteriota</taxon>
        <taxon>Fusobacteriia</taxon>
        <taxon>Fusobacteriales</taxon>
        <taxon>Fusobacteriaceae</taxon>
        <taxon>Cetobacterium</taxon>
    </lineage>
</organism>
<dbReference type="Gene3D" id="2.60.40.2500">
    <property type="match status" value="1"/>
</dbReference>
<dbReference type="RefSeq" id="WP_320314449.1">
    <property type="nucleotide sequence ID" value="NZ_JAVIKH010000020.1"/>
</dbReference>
<evidence type="ECO:0000256" key="1">
    <source>
        <dbReference type="ARBA" id="ARBA00006135"/>
    </source>
</evidence>
<protein>
    <submittedName>
        <fullName evidence="3">TrbG/VirB9 family P-type conjugative transfer protein</fullName>
    </submittedName>
</protein>
<dbReference type="Pfam" id="PF03524">
    <property type="entry name" value="CagX"/>
    <property type="match status" value="1"/>
</dbReference>
<comment type="caution">
    <text evidence="3">The sequence shown here is derived from an EMBL/GenBank/DDBJ whole genome shotgun (WGS) entry which is preliminary data.</text>
</comment>
<keyword evidence="2" id="KW-0732">Signal</keyword>
<name>A0ABU4WC20_9FUSO</name>
<keyword evidence="4" id="KW-1185">Reference proteome</keyword>
<dbReference type="EMBL" id="JAVIKH010000020">
    <property type="protein sequence ID" value="MDX8337095.1"/>
    <property type="molecule type" value="Genomic_DNA"/>
</dbReference>
<dbReference type="Proteomes" id="UP001279681">
    <property type="component" value="Unassembled WGS sequence"/>
</dbReference>
<dbReference type="InterPro" id="IPR033645">
    <property type="entry name" value="VirB9/CagX/TrbG_C"/>
</dbReference>
<gene>
    <name evidence="3" type="ORF">RFV38_11445</name>
</gene>
<proteinExistence type="inferred from homology"/>
<dbReference type="InterPro" id="IPR038161">
    <property type="entry name" value="VirB9/CagX/TrbG_C_sf"/>
</dbReference>
<sequence>MRLYKTLIGVAVICSVALGSNEKFLKEISPSANAIIVSGIKEAKANIQTEFVYNENSMYTIYCRVNYLTTIFLQPGEEVTYVAGGDTARWSKASAVTGSSEGQRTVIYIKPFSLGLKTNLVINTNKRTYNINLYSAKEWYNPVVKWLYPQDDIMKNIVKAQSEEEMTLTDPRNLNYKYSVNTKKYSFVPSVIFDDGKKTFLVMNSNLQELPSFYIKDGKKLLLVNYRVKGNYLIVDRTFKEGILRVGEKEITIRRR</sequence>
<comment type="similarity">
    <text evidence="1">Belongs to the TrbG/VirB9 family.</text>
</comment>
<evidence type="ECO:0000313" key="3">
    <source>
        <dbReference type="EMBL" id="MDX8337095.1"/>
    </source>
</evidence>
<evidence type="ECO:0000256" key="2">
    <source>
        <dbReference type="ARBA" id="ARBA00022729"/>
    </source>
</evidence>
<evidence type="ECO:0000313" key="4">
    <source>
        <dbReference type="Proteomes" id="UP001279681"/>
    </source>
</evidence>
<accession>A0ABU4WC20</accession>
<reference evidence="4" key="1">
    <citation type="submission" date="2023-07" db="EMBL/GenBank/DDBJ databases">
        <authorList>
            <person name="Colorado M.A."/>
            <person name="Villamil L.M."/>
            <person name="Melo J.F."/>
            <person name="Rodriguez J.A."/>
            <person name="Ruiz R.Y."/>
        </authorList>
    </citation>
    <scope>NUCLEOTIDE SEQUENCE [LARGE SCALE GENOMIC DNA]</scope>
    <source>
        <strain evidence="4">C33</strain>
    </source>
</reference>
<dbReference type="CDD" id="cd06911">
    <property type="entry name" value="VirB9_CagX_TrbG"/>
    <property type="match status" value="1"/>
</dbReference>